<feature type="compositionally biased region" description="Polar residues" evidence="1">
    <location>
        <begin position="38"/>
        <end position="49"/>
    </location>
</feature>
<accession>A0A843XK58</accession>
<proteinExistence type="predicted"/>
<reference evidence="2" key="1">
    <citation type="submission" date="2017-07" db="EMBL/GenBank/DDBJ databases">
        <title>Taro Niue Genome Assembly and Annotation.</title>
        <authorList>
            <person name="Atibalentja N."/>
            <person name="Keating K."/>
            <person name="Fields C.J."/>
        </authorList>
    </citation>
    <scope>NUCLEOTIDE SEQUENCE</scope>
    <source>
        <strain evidence="2">Niue_2</strain>
        <tissue evidence="2">Leaf</tissue>
    </source>
</reference>
<feature type="compositionally biased region" description="Basic residues" evidence="1">
    <location>
        <begin position="56"/>
        <end position="70"/>
    </location>
</feature>
<gene>
    <name evidence="2" type="ORF">Taro_053153</name>
</gene>
<feature type="region of interest" description="Disordered" evidence="1">
    <location>
        <begin position="25"/>
        <end position="133"/>
    </location>
</feature>
<feature type="non-terminal residue" evidence="2">
    <location>
        <position position="133"/>
    </location>
</feature>
<comment type="caution">
    <text evidence="2">The sequence shown here is derived from an EMBL/GenBank/DDBJ whole genome shotgun (WGS) entry which is preliminary data.</text>
</comment>
<dbReference type="AlphaFoldDB" id="A0A843XK58"/>
<evidence type="ECO:0000313" key="2">
    <source>
        <dbReference type="EMBL" id="MQM20138.1"/>
    </source>
</evidence>
<sequence>MHLNLKGNAATTKNEHNIVLGKPHLHQNQQRRTLRAPHQSSQLANTRPKTTTDRRRLSRAQRPTAHRHTRPNTTHTPTTRGHPTRTHPNNKGTSNKNTPQQQGDIQQGHTPTIRGLPTRQGHLRPVLQTTTLH</sequence>
<dbReference type="EMBL" id="NMUH01009521">
    <property type="protein sequence ID" value="MQM20138.1"/>
    <property type="molecule type" value="Genomic_DNA"/>
</dbReference>
<name>A0A843XK58_COLES</name>
<evidence type="ECO:0000313" key="3">
    <source>
        <dbReference type="Proteomes" id="UP000652761"/>
    </source>
</evidence>
<protein>
    <submittedName>
        <fullName evidence="2">Uncharacterized protein</fullName>
    </submittedName>
</protein>
<evidence type="ECO:0000256" key="1">
    <source>
        <dbReference type="SAM" id="MobiDB-lite"/>
    </source>
</evidence>
<feature type="compositionally biased region" description="Low complexity" evidence="1">
    <location>
        <begin position="71"/>
        <end position="81"/>
    </location>
</feature>
<keyword evidence="3" id="KW-1185">Reference proteome</keyword>
<dbReference type="Proteomes" id="UP000652761">
    <property type="component" value="Unassembled WGS sequence"/>
</dbReference>
<feature type="compositionally biased region" description="Polar residues" evidence="1">
    <location>
        <begin position="89"/>
        <end position="110"/>
    </location>
</feature>
<organism evidence="2 3">
    <name type="scientific">Colocasia esculenta</name>
    <name type="common">Wild taro</name>
    <name type="synonym">Arum esculentum</name>
    <dbReference type="NCBI Taxonomy" id="4460"/>
    <lineage>
        <taxon>Eukaryota</taxon>
        <taxon>Viridiplantae</taxon>
        <taxon>Streptophyta</taxon>
        <taxon>Embryophyta</taxon>
        <taxon>Tracheophyta</taxon>
        <taxon>Spermatophyta</taxon>
        <taxon>Magnoliopsida</taxon>
        <taxon>Liliopsida</taxon>
        <taxon>Araceae</taxon>
        <taxon>Aroideae</taxon>
        <taxon>Colocasieae</taxon>
        <taxon>Colocasia</taxon>
    </lineage>
</organism>